<comment type="caution">
    <text evidence="2">The sequence shown here is derived from an EMBL/GenBank/DDBJ whole genome shotgun (WGS) entry which is preliminary data.</text>
</comment>
<keyword evidence="1" id="KW-0472">Membrane</keyword>
<evidence type="ECO:0000313" key="2">
    <source>
        <dbReference type="EMBL" id="KNZ63113.1"/>
    </source>
</evidence>
<evidence type="ECO:0000313" key="3">
    <source>
        <dbReference type="Proteomes" id="UP000037035"/>
    </source>
</evidence>
<feature type="transmembrane region" description="Helical" evidence="1">
    <location>
        <begin position="266"/>
        <end position="289"/>
    </location>
</feature>
<evidence type="ECO:0000256" key="1">
    <source>
        <dbReference type="SAM" id="Phobius"/>
    </source>
</evidence>
<gene>
    <name evidence="2" type="ORF">VP01_1186g1</name>
</gene>
<keyword evidence="1" id="KW-0812">Transmembrane</keyword>
<dbReference type="VEuPathDB" id="FungiDB:VP01_1186g1"/>
<sequence length="414" mass="46664">MPNYPHKNFKPSSLLTICNQFRFHRRSDFQVDSALVAENNQLTQFPARTYLAPLTRKKQLSFPATARNHRGGIVDAHMIGHPCPWWGRVCQQDNETRGEATIPTFFFVFGFKFSSFFWLFCRSDCGGIYGPAIRSPDLCPPRSKRGIATGALGSFQIRARPMDCGLCQDSRVTFFYSQPHQALQRCPHKLLCFPKSLDRAKKKLFLLCIVKNFRRLRGRVRDRVNRVTGSGCSGGKSRQLKIFIELPRRLTRPRWICLYVFEGFRIWGFCLGVDMYIFISFFYGLCWLARNCGGIKVIFGTRTQSLLDNSSTLALSIIATRNNGWQGQTGAAAWLLNVAVTDDMESIFRALVRLSGRQNINSLFPGCSVKILTHLVVFCSETKSGNSMRAGAGGRGGVVGGWQCGSFCIYLSIH</sequence>
<name>A0A0L6VQW4_9BASI</name>
<protein>
    <submittedName>
        <fullName evidence="2">Uncharacterized protein</fullName>
    </submittedName>
</protein>
<keyword evidence="1" id="KW-1133">Transmembrane helix</keyword>
<dbReference type="AlphaFoldDB" id="A0A0L6VQW4"/>
<accession>A0A0L6VQW4</accession>
<organism evidence="2 3">
    <name type="scientific">Puccinia sorghi</name>
    <dbReference type="NCBI Taxonomy" id="27349"/>
    <lineage>
        <taxon>Eukaryota</taxon>
        <taxon>Fungi</taxon>
        <taxon>Dikarya</taxon>
        <taxon>Basidiomycota</taxon>
        <taxon>Pucciniomycotina</taxon>
        <taxon>Pucciniomycetes</taxon>
        <taxon>Pucciniales</taxon>
        <taxon>Pucciniaceae</taxon>
        <taxon>Puccinia</taxon>
    </lineage>
</organism>
<keyword evidence="3" id="KW-1185">Reference proteome</keyword>
<proteinExistence type="predicted"/>
<dbReference type="EMBL" id="LAVV01002076">
    <property type="protein sequence ID" value="KNZ63113.1"/>
    <property type="molecule type" value="Genomic_DNA"/>
</dbReference>
<dbReference type="Proteomes" id="UP000037035">
    <property type="component" value="Unassembled WGS sequence"/>
</dbReference>
<reference evidence="2 3" key="1">
    <citation type="submission" date="2015-08" db="EMBL/GenBank/DDBJ databases">
        <title>Next Generation Sequencing and Analysis of the Genome of Puccinia sorghi L Schw, the Causal Agent of Maize Common Rust.</title>
        <authorList>
            <person name="Rochi L."/>
            <person name="Burguener G."/>
            <person name="Darino M."/>
            <person name="Turjanski A."/>
            <person name="Kreff E."/>
            <person name="Dieguez M.J."/>
            <person name="Sacco F."/>
        </authorList>
    </citation>
    <scope>NUCLEOTIDE SEQUENCE [LARGE SCALE GENOMIC DNA]</scope>
    <source>
        <strain evidence="2 3">RO10H11247</strain>
    </source>
</reference>